<dbReference type="InterPro" id="IPR021136">
    <property type="entry name" value="Flagellar_hook_control-like_C"/>
</dbReference>
<feature type="region of interest" description="Disordered" evidence="1">
    <location>
        <begin position="20"/>
        <end position="64"/>
    </location>
</feature>
<comment type="caution">
    <text evidence="3">The sequence shown here is derived from an EMBL/GenBank/DDBJ whole genome shotgun (WGS) entry which is preliminary data.</text>
</comment>
<feature type="region of interest" description="Disordered" evidence="1">
    <location>
        <begin position="413"/>
        <end position="457"/>
    </location>
</feature>
<feature type="domain" description="Flagellar hook-length control protein-like C-terminal" evidence="2">
    <location>
        <begin position="345"/>
        <end position="418"/>
    </location>
</feature>
<dbReference type="Gene3D" id="3.30.750.140">
    <property type="match status" value="1"/>
</dbReference>
<keyword evidence="3" id="KW-0966">Cell projection</keyword>
<organism evidence="3 4">
    <name type="scientific">Rhodobacter flavimaris</name>
    <dbReference type="NCBI Taxonomy" id="2907145"/>
    <lineage>
        <taxon>Bacteria</taxon>
        <taxon>Pseudomonadati</taxon>
        <taxon>Pseudomonadota</taxon>
        <taxon>Alphaproteobacteria</taxon>
        <taxon>Rhodobacterales</taxon>
        <taxon>Rhodobacter group</taxon>
        <taxon>Rhodobacter</taxon>
    </lineage>
</organism>
<sequence length="457" mass="46033">MPHFTPADRPVAGVPLAASLGGKAKGLGLPDGAFGSLLEGEAEPAAPRQDESAKMDGPRPESLTCAAFALPLPAMPDPVAPGEGAHAEALTQVSPPSYGAALETSDPAPADPPVEGPPESRNSVARKTDPLGPVMAPMLPAETADSTCTATPVVGSGPQLAGFPLPAAVLNAAATAAPVALATATAFGATAAPGSTHRAARDPAPPSERSSAPEVAPGSVHAEAPGLLSAPGLTETSPRKAPDPPAADASGDEETSPSPASVTPEVRRDTGPAASPPMPAPAVMAGDAPRDTESPEALAEVAAPATRGPGFEVQAVTLPPRSAAAEAPATPVQVSRQLAEAVGEQREGAVEVALAPEELGKVKLRLQAHDGVMNVSIQAERAETLDLMRRHADLLAREFRDLGFRDVAFSFADHSGQRSAPPPDPDEGADAPAIEPARPMPIPLKPSAAGRGLDLRM</sequence>
<dbReference type="InterPro" id="IPR038610">
    <property type="entry name" value="FliK-like_C_sf"/>
</dbReference>
<evidence type="ECO:0000256" key="1">
    <source>
        <dbReference type="SAM" id="MobiDB-lite"/>
    </source>
</evidence>
<gene>
    <name evidence="3" type="ORF">LZA78_11175</name>
</gene>
<feature type="region of interest" description="Disordered" evidence="1">
    <location>
        <begin position="97"/>
        <end position="132"/>
    </location>
</feature>
<name>A0ABS8Z281_9RHOB</name>
<feature type="compositionally biased region" description="Low complexity" evidence="1">
    <location>
        <begin position="20"/>
        <end position="33"/>
    </location>
</feature>
<dbReference type="Pfam" id="PF02120">
    <property type="entry name" value="Flg_hook"/>
    <property type="match status" value="1"/>
</dbReference>
<feature type="region of interest" description="Disordered" evidence="1">
    <location>
        <begin position="190"/>
        <end position="298"/>
    </location>
</feature>
<reference evidence="3 4" key="1">
    <citation type="submission" date="2021-12" db="EMBL/GenBank/DDBJ databases">
        <title>Sinirhodobacter sp. WL0062 is a bacterium isolated from seawater.</title>
        <authorList>
            <person name="Wang L."/>
            <person name="He W."/>
            <person name="Zhang D.-F."/>
        </authorList>
    </citation>
    <scope>NUCLEOTIDE SEQUENCE [LARGE SCALE GENOMIC DNA]</scope>
    <source>
        <strain evidence="3 4">WL0062</strain>
    </source>
</reference>
<keyword evidence="3" id="KW-0969">Cilium</keyword>
<dbReference type="EMBL" id="JAJUOS010000008">
    <property type="protein sequence ID" value="MCE5974045.1"/>
    <property type="molecule type" value="Genomic_DNA"/>
</dbReference>
<keyword evidence="4" id="KW-1185">Reference proteome</keyword>
<evidence type="ECO:0000313" key="4">
    <source>
        <dbReference type="Proteomes" id="UP001521181"/>
    </source>
</evidence>
<evidence type="ECO:0000313" key="3">
    <source>
        <dbReference type="EMBL" id="MCE5974045.1"/>
    </source>
</evidence>
<dbReference type="Proteomes" id="UP001521181">
    <property type="component" value="Unassembled WGS sequence"/>
</dbReference>
<evidence type="ECO:0000259" key="2">
    <source>
        <dbReference type="Pfam" id="PF02120"/>
    </source>
</evidence>
<dbReference type="CDD" id="cd17470">
    <property type="entry name" value="T3SS_Flik_C"/>
    <property type="match status" value="1"/>
</dbReference>
<feature type="compositionally biased region" description="Basic and acidic residues" evidence="1">
    <location>
        <begin position="48"/>
        <end position="59"/>
    </location>
</feature>
<protein>
    <submittedName>
        <fullName evidence="3">Flagellar hook-length control protein FliK</fullName>
    </submittedName>
</protein>
<dbReference type="RefSeq" id="WP_233677019.1">
    <property type="nucleotide sequence ID" value="NZ_JAJUOS010000008.1"/>
</dbReference>
<feature type="compositionally biased region" description="Low complexity" evidence="1">
    <location>
        <begin position="207"/>
        <end position="217"/>
    </location>
</feature>
<proteinExistence type="predicted"/>
<keyword evidence="3" id="KW-0282">Flagellum</keyword>
<accession>A0ABS8Z281</accession>